<evidence type="ECO:0000256" key="5">
    <source>
        <dbReference type="ARBA" id="ARBA00023273"/>
    </source>
</evidence>
<accession>A0AAD8CMR9</accession>
<evidence type="ECO:0000256" key="1">
    <source>
        <dbReference type="ARBA" id="ARBA00004138"/>
    </source>
</evidence>
<feature type="compositionally biased region" description="Basic and acidic residues" evidence="6">
    <location>
        <begin position="101"/>
        <end position="115"/>
    </location>
</feature>
<feature type="compositionally biased region" description="Basic and acidic residues" evidence="6">
    <location>
        <begin position="279"/>
        <end position="293"/>
    </location>
</feature>
<feature type="region of interest" description="Disordered" evidence="6">
    <location>
        <begin position="191"/>
        <end position="216"/>
    </location>
</feature>
<dbReference type="AlphaFoldDB" id="A0AAD8CMR9"/>
<evidence type="ECO:0000256" key="6">
    <source>
        <dbReference type="SAM" id="MobiDB-lite"/>
    </source>
</evidence>
<dbReference type="InterPro" id="IPR027012">
    <property type="entry name" value="Enkurin_dom"/>
</dbReference>
<keyword evidence="4" id="KW-0206">Cytoskeleton</keyword>
<dbReference type="InterPro" id="IPR052102">
    <property type="entry name" value="Enkurin_domain-protein"/>
</dbReference>
<dbReference type="GO" id="GO:0005929">
    <property type="term" value="C:cilium"/>
    <property type="evidence" value="ECO:0007669"/>
    <property type="project" value="UniProtKB-SubCell"/>
</dbReference>
<keyword evidence="9" id="KW-1185">Reference proteome</keyword>
<keyword evidence="5" id="KW-0966">Cell projection</keyword>
<dbReference type="PROSITE" id="PS51665">
    <property type="entry name" value="ENKURIN"/>
    <property type="match status" value="1"/>
</dbReference>
<dbReference type="PANTHER" id="PTHR21490">
    <property type="entry name" value="ENKURIN-RELATED"/>
    <property type="match status" value="1"/>
</dbReference>
<dbReference type="Pfam" id="PF13864">
    <property type="entry name" value="Enkurin"/>
    <property type="match status" value="1"/>
</dbReference>
<dbReference type="Proteomes" id="UP001230051">
    <property type="component" value="Unassembled WGS sequence"/>
</dbReference>
<name>A0AAD8CMR9_ACIOX</name>
<protein>
    <recommendedName>
        <fullName evidence="7">Enkurin domain-containing protein</fullName>
    </recommendedName>
</protein>
<feature type="domain" description="Enkurin" evidence="7">
    <location>
        <begin position="277"/>
        <end position="369"/>
    </location>
</feature>
<dbReference type="PANTHER" id="PTHR21490:SF2">
    <property type="entry name" value="ENKURIN DOMAIN-CONTAINING PROTEIN 1"/>
    <property type="match status" value="1"/>
</dbReference>
<keyword evidence="3" id="KW-0963">Cytoplasm</keyword>
<dbReference type="EMBL" id="JAGXEW010000036">
    <property type="protein sequence ID" value="KAK1154469.1"/>
    <property type="molecule type" value="Genomic_DNA"/>
</dbReference>
<comment type="subcellular location">
    <subcellularLocation>
        <location evidence="1">Cell projection</location>
        <location evidence="1">Cilium</location>
    </subcellularLocation>
    <subcellularLocation>
        <location evidence="2">Cytoplasm</location>
        <location evidence="2">Cytoskeleton</location>
    </subcellularLocation>
</comment>
<feature type="region of interest" description="Disordered" evidence="6">
    <location>
        <begin position="94"/>
        <end position="115"/>
    </location>
</feature>
<comment type="caution">
    <text evidence="8">The sequence shown here is derived from an EMBL/GenBank/DDBJ whole genome shotgun (WGS) entry which is preliminary data.</text>
</comment>
<organism evidence="8 9">
    <name type="scientific">Acipenser oxyrinchus oxyrinchus</name>
    <dbReference type="NCBI Taxonomy" id="40147"/>
    <lineage>
        <taxon>Eukaryota</taxon>
        <taxon>Metazoa</taxon>
        <taxon>Chordata</taxon>
        <taxon>Craniata</taxon>
        <taxon>Vertebrata</taxon>
        <taxon>Euteleostomi</taxon>
        <taxon>Actinopterygii</taxon>
        <taxon>Chondrostei</taxon>
        <taxon>Acipenseriformes</taxon>
        <taxon>Acipenseridae</taxon>
        <taxon>Acipenser</taxon>
    </lineage>
</organism>
<sequence length="372" mass="42262">MSEGASKISGPIPPDPSLFPECYRRPMSARGRLEGHSLKLDFLSGPLAPDPTLYPTCYSARPAPPPRVRPNATEILERGQRGTVGRLLQLQGVSLRLDPPPPKKEPRNHEKENVRRLREIQRRCREKEQEREGARPKPVKALWKSQKYEGVQSKVMAQLQQFQADNPPFDEGMSPPRKPECQNYLKAHSLCGSGVQPKRSPSPSPPKSRGDGSPTAEILVKGTNIDFVSHNARNARQAAPRRSKSLQSLSEVLEHKRREQQEYDSNQKGRVPQYLQERRAEWQQQEEARRRNQPDPAMPPGHTRMPESERQGTLSSLKTTQQDLVRQLLRLPVRADTLSVQTRRTELDSKLSEVEEAIKIFSRPKVFVKVDS</sequence>
<evidence type="ECO:0000256" key="4">
    <source>
        <dbReference type="ARBA" id="ARBA00023212"/>
    </source>
</evidence>
<dbReference type="GO" id="GO:0005881">
    <property type="term" value="C:cytoplasmic microtubule"/>
    <property type="evidence" value="ECO:0007669"/>
    <property type="project" value="TreeGrafter"/>
</dbReference>
<reference evidence="8" key="1">
    <citation type="submission" date="2022-02" db="EMBL/GenBank/DDBJ databases">
        <title>Atlantic sturgeon de novo genome assembly.</title>
        <authorList>
            <person name="Stock M."/>
            <person name="Klopp C."/>
            <person name="Guiguen Y."/>
            <person name="Cabau C."/>
            <person name="Parinello H."/>
            <person name="Santidrian Yebra-Pimentel E."/>
            <person name="Kuhl H."/>
            <person name="Dirks R.P."/>
            <person name="Guessner J."/>
            <person name="Wuertz S."/>
            <person name="Du K."/>
            <person name="Schartl M."/>
        </authorList>
    </citation>
    <scope>NUCLEOTIDE SEQUENCE</scope>
    <source>
        <strain evidence="8">STURGEONOMICS-FGT-2020</strain>
        <tissue evidence="8">Whole blood</tissue>
    </source>
</reference>
<evidence type="ECO:0000256" key="2">
    <source>
        <dbReference type="ARBA" id="ARBA00004245"/>
    </source>
</evidence>
<evidence type="ECO:0000313" key="8">
    <source>
        <dbReference type="EMBL" id="KAK1154469.1"/>
    </source>
</evidence>
<proteinExistence type="predicted"/>
<gene>
    <name evidence="8" type="ORF">AOXY_G28826</name>
</gene>
<evidence type="ECO:0000313" key="9">
    <source>
        <dbReference type="Proteomes" id="UP001230051"/>
    </source>
</evidence>
<feature type="region of interest" description="Disordered" evidence="6">
    <location>
        <begin position="1"/>
        <end position="23"/>
    </location>
</feature>
<feature type="region of interest" description="Disordered" evidence="6">
    <location>
        <begin position="279"/>
        <end position="317"/>
    </location>
</feature>
<evidence type="ECO:0000259" key="7">
    <source>
        <dbReference type="PROSITE" id="PS51665"/>
    </source>
</evidence>
<evidence type="ECO:0000256" key="3">
    <source>
        <dbReference type="ARBA" id="ARBA00022490"/>
    </source>
</evidence>